<name>A0A2S3ZUF0_ARTGL</name>
<dbReference type="AlphaFoldDB" id="A0A2S3ZUF0"/>
<protein>
    <submittedName>
        <fullName evidence="2">Uncharacterized protein</fullName>
    </submittedName>
</protein>
<keyword evidence="1" id="KW-1133">Transmembrane helix</keyword>
<evidence type="ECO:0000313" key="2">
    <source>
        <dbReference type="EMBL" id="POH72885.1"/>
    </source>
</evidence>
<reference evidence="2 3" key="1">
    <citation type="submission" date="2018-01" db="EMBL/GenBank/DDBJ databases">
        <title>Arthrobacter sp. nov., from glaciers in China.</title>
        <authorList>
            <person name="Liu Q."/>
            <person name="Xin Y.-H."/>
        </authorList>
    </citation>
    <scope>NUCLEOTIDE SEQUENCE [LARGE SCALE GENOMIC DNA]</scope>
    <source>
        <strain evidence="2 3">HLT2-12-2</strain>
    </source>
</reference>
<evidence type="ECO:0000256" key="1">
    <source>
        <dbReference type="SAM" id="Phobius"/>
    </source>
</evidence>
<keyword evidence="3" id="KW-1185">Reference proteome</keyword>
<comment type="caution">
    <text evidence="2">The sequence shown here is derived from an EMBL/GenBank/DDBJ whole genome shotgun (WGS) entry which is preliminary data.</text>
</comment>
<accession>A0A2S3ZUF0</accession>
<feature type="transmembrane region" description="Helical" evidence="1">
    <location>
        <begin position="21"/>
        <end position="44"/>
    </location>
</feature>
<dbReference type="Proteomes" id="UP000237061">
    <property type="component" value="Unassembled WGS sequence"/>
</dbReference>
<feature type="transmembrane region" description="Helical" evidence="1">
    <location>
        <begin position="56"/>
        <end position="75"/>
    </location>
</feature>
<proteinExistence type="predicted"/>
<organism evidence="2 3">
    <name type="scientific">Arthrobacter glacialis</name>
    <dbReference type="NCBI Taxonomy" id="1664"/>
    <lineage>
        <taxon>Bacteria</taxon>
        <taxon>Bacillati</taxon>
        <taxon>Actinomycetota</taxon>
        <taxon>Actinomycetes</taxon>
        <taxon>Micrococcales</taxon>
        <taxon>Micrococcaceae</taxon>
        <taxon>Arthrobacter</taxon>
    </lineage>
</organism>
<keyword evidence="1" id="KW-0812">Transmembrane</keyword>
<keyword evidence="1" id="KW-0472">Membrane</keyword>
<sequence length="170" mass="18425">MRTTSAPTDQPTSRAKRSLAGGILPLIGTILFVIVTVLQFAGGAGEDWGPQLVTNAVTYMIGWAGVGAGISHLFFSNKISKTIGFEKSPYQHEVGFADLSMGIVALMAASYSTEFALSVILVSSFYRFGCGIGHIRSMIKDHNFAINNTLILFTNFLVPAFLIFAYYNWA</sequence>
<feature type="transmembrane region" description="Helical" evidence="1">
    <location>
        <begin position="150"/>
        <end position="169"/>
    </location>
</feature>
<dbReference type="EMBL" id="PPXC01000010">
    <property type="protein sequence ID" value="POH72885.1"/>
    <property type="molecule type" value="Genomic_DNA"/>
</dbReference>
<dbReference type="InterPro" id="IPR046740">
    <property type="entry name" value="DUF6790"/>
</dbReference>
<gene>
    <name evidence="2" type="ORF">CVS27_13535</name>
</gene>
<dbReference type="Pfam" id="PF20589">
    <property type="entry name" value="DUF6790"/>
    <property type="match status" value="1"/>
</dbReference>
<evidence type="ECO:0000313" key="3">
    <source>
        <dbReference type="Proteomes" id="UP000237061"/>
    </source>
</evidence>
<dbReference type="RefSeq" id="WP_103466279.1">
    <property type="nucleotide sequence ID" value="NZ_PPXC01000010.1"/>
</dbReference>